<dbReference type="eggNOG" id="COG3878">
    <property type="taxonomic scope" value="Bacteria"/>
</dbReference>
<dbReference type="STRING" id="314232.SKA53_04803"/>
<dbReference type="EMBL" id="AAMS01000005">
    <property type="protein sequence ID" value="EAQ06378.1"/>
    <property type="molecule type" value="Genomic_DNA"/>
</dbReference>
<dbReference type="InterPro" id="IPR035948">
    <property type="entry name" value="YwqG-like_sf"/>
</dbReference>
<name>A3V654_9RHOB</name>
<keyword evidence="3" id="KW-1185">Reference proteome</keyword>
<keyword evidence="1" id="KW-0472">Membrane</keyword>
<gene>
    <name evidence="2" type="ORF">SKA53_04803</name>
</gene>
<dbReference type="InterPro" id="IPR015315">
    <property type="entry name" value="DUF1963"/>
</dbReference>
<dbReference type="RefSeq" id="WP_007204916.1">
    <property type="nucleotide sequence ID" value="NZ_CH672414.1"/>
</dbReference>
<sequence length="506" mass="54842">MARRLVQMSLTPARMSGIGAAIYGGAVGQLGFLLGGVGFAGIAVWLLRRVPAPPPPPREPVLPPAPDQVYLDIAAAHDLGTGAAFAARINAIAPKAKLPMLGLADLARLGDVIDARQRKQDQFRLSPAIAVIRQARRGIDITRDGSSWLGGLPHLGDTPWPRSAQDVPLHHLAQIALEDLPDHALPPELPRAGNLCFFVDSATGHKVLHIAPHSMGPTALPADLPPIAAGPEHDDQTTMPPVFARWPVGFHPLPAQDSATAMALSFGDDKGGTPDADSYAVTAPALARPWLWDTAHRVIHALMQAEHDIPRTIAAARARVADHGDRYAAELAFLIENETAFRRYVQAAAKWVAGRDRFTPMDPEDIALLETLFGQISTRPNRQPGFALFYRYARGQITRLRDARNATLMVLARGEPAVYALLPEPVKADLDAHHRLPSQGRWHQMFGAASDGQAQTGMHAHDHMLLQLHADALVGWGDMGVIRFWISTDDLAARRWDAVAVTRQST</sequence>
<feature type="transmembrane region" description="Helical" evidence="1">
    <location>
        <begin position="21"/>
        <end position="47"/>
    </location>
</feature>
<dbReference type="Proteomes" id="UP000004507">
    <property type="component" value="Unassembled WGS sequence"/>
</dbReference>
<dbReference type="PANTHER" id="PTHR36436">
    <property type="entry name" value="SLL5081 PROTEIN"/>
    <property type="match status" value="1"/>
</dbReference>
<dbReference type="AlphaFoldDB" id="A3V654"/>
<dbReference type="PANTHER" id="PTHR36436:SF6">
    <property type="entry name" value="SLL5081 PROTEIN"/>
    <property type="match status" value="1"/>
</dbReference>
<reference evidence="2 3" key="1">
    <citation type="submission" date="2006-01" db="EMBL/GenBank/DDBJ databases">
        <authorList>
            <person name="Hagstrom A."/>
            <person name="Ferriera S."/>
            <person name="Johnson J."/>
            <person name="Kravitz S."/>
            <person name="Halpern A."/>
            <person name="Remington K."/>
            <person name="Beeson K."/>
            <person name="Tran B."/>
            <person name="Rogers Y.-H."/>
            <person name="Friedman R."/>
            <person name="Venter J.C."/>
        </authorList>
    </citation>
    <scope>NUCLEOTIDE SEQUENCE [LARGE SCALE GENOMIC DNA]</scope>
    <source>
        <strain evidence="2 3">SKA53</strain>
    </source>
</reference>
<dbReference type="OrthoDB" id="8135222at2"/>
<dbReference type="Gene3D" id="2.30.320.10">
    <property type="entry name" value="YwqG-like"/>
    <property type="match status" value="2"/>
</dbReference>
<evidence type="ECO:0000313" key="3">
    <source>
        <dbReference type="Proteomes" id="UP000004507"/>
    </source>
</evidence>
<keyword evidence="1" id="KW-0812">Transmembrane</keyword>
<dbReference type="Pfam" id="PF09234">
    <property type="entry name" value="DUF1963"/>
    <property type="match status" value="2"/>
</dbReference>
<protein>
    <recommendedName>
        <fullName evidence="4">DUF1963 domain-containing protein</fullName>
    </recommendedName>
</protein>
<evidence type="ECO:0000256" key="1">
    <source>
        <dbReference type="SAM" id="Phobius"/>
    </source>
</evidence>
<dbReference type="SUPFAM" id="SSF103032">
    <property type="entry name" value="Hypothetical protein YwqG"/>
    <property type="match status" value="2"/>
</dbReference>
<proteinExistence type="predicted"/>
<dbReference type="HOGENOM" id="CLU_568406_0_0_5"/>
<organism evidence="2 3">
    <name type="scientific">Yoonia vestfoldensis SKA53</name>
    <dbReference type="NCBI Taxonomy" id="314232"/>
    <lineage>
        <taxon>Bacteria</taxon>
        <taxon>Pseudomonadati</taxon>
        <taxon>Pseudomonadota</taxon>
        <taxon>Alphaproteobacteria</taxon>
        <taxon>Rhodobacterales</taxon>
        <taxon>Paracoccaceae</taxon>
        <taxon>Yoonia</taxon>
    </lineage>
</organism>
<keyword evidence="1" id="KW-1133">Transmembrane helix</keyword>
<comment type="caution">
    <text evidence="2">The sequence shown here is derived from an EMBL/GenBank/DDBJ whole genome shotgun (WGS) entry which is preliminary data.</text>
</comment>
<evidence type="ECO:0008006" key="4">
    <source>
        <dbReference type="Google" id="ProtNLM"/>
    </source>
</evidence>
<evidence type="ECO:0000313" key="2">
    <source>
        <dbReference type="EMBL" id="EAQ06378.1"/>
    </source>
</evidence>
<accession>A3V654</accession>